<keyword evidence="2" id="KW-0732">Signal</keyword>
<evidence type="ECO:0000313" key="3">
    <source>
        <dbReference type="EMBL" id="MCL7022140.1"/>
    </source>
</evidence>
<name>A0AA41RRA4_PAPNU</name>
<evidence type="ECO:0008006" key="5">
    <source>
        <dbReference type="Google" id="ProtNLM"/>
    </source>
</evidence>
<feature type="compositionally biased region" description="Low complexity" evidence="1">
    <location>
        <begin position="86"/>
        <end position="96"/>
    </location>
</feature>
<sequence length="96" mass="9712">MGLAVVLFYCLLVLHLLPSALSYRTLASGHEHGKEKEESLNGDLVPITNSQPLSTNYVVRGGGGGSCDDSGGSCGRGNLGGGSRGGSSPSSGYNGR</sequence>
<protein>
    <recommendedName>
        <fullName evidence="5">Glycine-rich protein</fullName>
    </recommendedName>
</protein>
<evidence type="ECO:0000256" key="1">
    <source>
        <dbReference type="SAM" id="MobiDB-lite"/>
    </source>
</evidence>
<proteinExistence type="predicted"/>
<dbReference type="AlphaFoldDB" id="A0AA41RRA4"/>
<feature type="chain" id="PRO_5041279613" description="Glycine-rich protein" evidence="2">
    <location>
        <begin position="23"/>
        <end position="96"/>
    </location>
</feature>
<gene>
    <name evidence="3" type="ORF">MKW94_014435</name>
</gene>
<accession>A0AA41RRA4</accession>
<feature type="region of interest" description="Disordered" evidence="1">
    <location>
        <begin position="28"/>
        <end position="50"/>
    </location>
</feature>
<dbReference type="Proteomes" id="UP001177140">
    <property type="component" value="Unassembled WGS sequence"/>
</dbReference>
<comment type="caution">
    <text evidence="3">The sequence shown here is derived from an EMBL/GenBank/DDBJ whole genome shotgun (WGS) entry which is preliminary data.</text>
</comment>
<dbReference type="EMBL" id="JAJJMA010008451">
    <property type="protein sequence ID" value="MCL7022140.1"/>
    <property type="molecule type" value="Genomic_DNA"/>
</dbReference>
<evidence type="ECO:0000256" key="2">
    <source>
        <dbReference type="SAM" id="SignalP"/>
    </source>
</evidence>
<keyword evidence="4" id="KW-1185">Reference proteome</keyword>
<feature type="signal peptide" evidence="2">
    <location>
        <begin position="1"/>
        <end position="22"/>
    </location>
</feature>
<reference evidence="3" key="1">
    <citation type="submission" date="2022-03" db="EMBL/GenBank/DDBJ databases">
        <title>A functionally conserved STORR gene fusion in Papaver species that diverged 16.8 million years ago.</title>
        <authorList>
            <person name="Catania T."/>
        </authorList>
    </citation>
    <scope>NUCLEOTIDE SEQUENCE</scope>
    <source>
        <strain evidence="3">S-191538</strain>
    </source>
</reference>
<feature type="region of interest" description="Disordered" evidence="1">
    <location>
        <begin position="77"/>
        <end position="96"/>
    </location>
</feature>
<feature type="compositionally biased region" description="Basic and acidic residues" evidence="1">
    <location>
        <begin position="29"/>
        <end position="39"/>
    </location>
</feature>
<organism evidence="3 4">
    <name type="scientific">Papaver nudicaule</name>
    <name type="common">Iceland poppy</name>
    <dbReference type="NCBI Taxonomy" id="74823"/>
    <lineage>
        <taxon>Eukaryota</taxon>
        <taxon>Viridiplantae</taxon>
        <taxon>Streptophyta</taxon>
        <taxon>Embryophyta</taxon>
        <taxon>Tracheophyta</taxon>
        <taxon>Spermatophyta</taxon>
        <taxon>Magnoliopsida</taxon>
        <taxon>Ranunculales</taxon>
        <taxon>Papaveraceae</taxon>
        <taxon>Papaveroideae</taxon>
        <taxon>Papaver</taxon>
    </lineage>
</organism>
<evidence type="ECO:0000313" key="4">
    <source>
        <dbReference type="Proteomes" id="UP001177140"/>
    </source>
</evidence>